<evidence type="ECO:0008006" key="4">
    <source>
        <dbReference type="Google" id="ProtNLM"/>
    </source>
</evidence>
<dbReference type="HOGENOM" id="CLU_048238_0_1_7"/>
<proteinExistence type="predicted"/>
<dbReference type="Pfam" id="PF06996">
    <property type="entry name" value="T6SS_TssG"/>
    <property type="match status" value="1"/>
</dbReference>
<name>L7UAX3_MYXSD</name>
<evidence type="ECO:0000256" key="1">
    <source>
        <dbReference type="SAM" id="MobiDB-lite"/>
    </source>
</evidence>
<gene>
    <name evidence="2" type="ordered locus">MYSTI_04766</name>
</gene>
<evidence type="ECO:0000313" key="3">
    <source>
        <dbReference type="Proteomes" id="UP000011131"/>
    </source>
</evidence>
<sequence length="363" mass="39821">MVSPERPTDDLLKAVESLSARPGQLSFRPLVALLERLTSSAVPVGGTGPALDERIRFRHDPSLTFSASDVSRVRVISQPDANGGSAEVIEVVSTFLGLTGSVSPLPDYILEEIAQEDPDSARRRDFLDLFHHRLLSLLYRALVRYSLAAETTRGGSDAWSQRALALGGLDTYERPYSGALSPAQLLRLMPLLSARARTAGVLELALTDVLSPVLGEATVSLRQFSGAWVDIEADNRMRLGRSNSNLSRSMLLGARVFDRSGGFSIHISPLEGDVYRRLLPEGDLSPVVREVVDLFVRDPLDCSLVLGVREVELPRFRLSREGSFRLGQDCYLGQRRSDTRLRTRTVPLASAPKRAEPEPLSPP</sequence>
<dbReference type="eggNOG" id="COG3520">
    <property type="taxonomic scope" value="Bacteria"/>
</dbReference>
<dbReference type="KEGG" id="msd:MYSTI_04766"/>
<evidence type="ECO:0000313" key="2">
    <source>
        <dbReference type="EMBL" id="AGC46056.1"/>
    </source>
</evidence>
<feature type="region of interest" description="Disordered" evidence="1">
    <location>
        <begin position="342"/>
        <end position="363"/>
    </location>
</feature>
<dbReference type="STRING" id="1278073.MYSTI_04766"/>
<dbReference type="AlphaFoldDB" id="L7UAX3"/>
<dbReference type="NCBIfam" id="TIGR03347">
    <property type="entry name" value="VI_chp_1"/>
    <property type="match status" value="1"/>
</dbReference>
<dbReference type="RefSeq" id="WP_015350312.1">
    <property type="nucleotide sequence ID" value="NC_020126.1"/>
</dbReference>
<dbReference type="EMBL" id="CP004025">
    <property type="protein sequence ID" value="AGC46056.1"/>
    <property type="molecule type" value="Genomic_DNA"/>
</dbReference>
<reference evidence="2 3" key="1">
    <citation type="journal article" date="2013" name="Genome Announc.">
        <title>Complete genome sequence of Myxococcus stipitatus strain DSM 14675, a fruiting myxobacterium.</title>
        <authorList>
            <person name="Huntley S."/>
            <person name="Kneip S."/>
            <person name="Treuner-Lange A."/>
            <person name="Sogaard-Andersen L."/>
        </authorList>
    </citation>
    <scope>NUCLEOTIDE SEQUENCE [LARGE SCALE GENOMIC DNA]</scope>
    <source>
        <strain evidence="3">DSM 14675 / JCM 12634 / Mx s8</strain>
    </source>
</reference>
<keyword evidence="3" id="KW-1185">Reference proteome</keyword>
<dbReference type="PANTHER" id="PTHR35564:SF3">
    <property type="entry name" value="TYPE VI SECRETION SYSTEM BASEPLATE SUBUNIT TSSG"/>
    <property type="match status" value="1"/>
</dbReference>
<dbReference type="PANTHER" id="PTHR35564">
    <property type="match status" value="1"/>
</dbReference>
<dbReference type="PATRIC" id="fig|1278073.3.peg.4839"/>
<dbReference type="Proteomes" id="UP000011131">
    <property type="component" value="Chromosome"/>
</dbReference>
<protein>
    <recommendedName>
        <fullName evidence="4">Type VI secretion protein</fullName>
    </recommendedName>
</protein>
<accession>L7UAX3</accession>
<organism evidence="2 3">
    <name type="scientific">Myxococcus stipitatus (strain DSM 14675 / JCM 12634 / Mx s8)</name>
    <dbReference type="NCBI Taxonomy" id="1278073"/>
    <lineage>
        <taxon>Bacteria</taxon>
        <taxon>Pseudomonadati</taxon>
        <taxon>Myxococcota</taxon>
        <taxon>Myxococcia</taxon>
        <taxon>Myxococcales</taxon>
        <taxon>Cystobacterineae</taxon>
        <taxon>Myxococcaceae</taxon>
        <taxon>Myxococcus</taxon>
    </lineage>
</organism>
<dbReference type="InterPro" id="IPR010732">
    <property type="entry name" value="T6SS_TssG-like"/>
</dbReference>